<dbReference type="OrthoDB" id="8452484at2"/>
<dbReference type="AlphaFoldDB" id="A0A0N9MZU9"/>
<name>A0A0N9MZU9_9ACTN</name>
<evidence type="ECO:0000313" key="8">
    <source>
        <dbReference type="Proteomes" id="UP000063789"/>
    </source>
</evidence>
<keyword evidence="3" id="KW-0443">Lipid metabolism</keyword>
<dbReference type="PANTHER" id="PTHR11941">
    <property type="entry name" value="ENOYL-COA HYDRATASE-RELATED"/>
    <property type="match status" value="1"/>
</dbReference>
<dbReference type="RefSeq" id="WP_062391268.1">
    <property type="nucleotide sequence ID" value="NZ_CP011853.1"/>
</dbReference>
<dbReference type="KEGG" id="goq:ACH46_00850"/>
<dbReference type="InterPro" id="IPR029045">
    <property type="entry name" value="ClpP/crotonase-like_dom_sf"/>
</dbReference>
<dbReference type="Pfam" id="PF00378">
    <property type="entry name" value="ECH_1"/>
    <property type="match status" value="1"/>
</dbReference>
<accession>A0A0N9MZU9</accession>
<comment type="function">
    <text evidence="1">Could possibly oxidize fatty acids using specific components.</text>
</comment>
<dbReference type="GO" id="GO:0006635">
    <property type="term" value="P:fatty acid beta-oxidation"/>
    <property type="evidence" value="ECO:0007669"/>
    <property type="project" value="TreeGrafter"/>
</dbReference>
<dbReference type="PATRIC" id="fig|1136941.3.peg.175"/>
<comment type="catalytic activity">
    <reaction evidence="4">
        <text>a (3S)-3-hydroxyacyl-CoA = a (2E)-enoyl-CoA + H2O</text>
        <dbReference type="Rhea" id="RHEA:16105"/>
        <dbReference type="ChEBI" id="CHEBI:15377"/>
        <dbReference type="ChEBI" id="CHEBI:57318"/>
        <dbReference type="ChEBI" id="CHEBI:58856"/>
        <dbReference type="EC" id="4.2.1.17"/>
    </reaction>
</comment>
<dbReference type="STRING" id="1136941.ACH46_00850"/>
<reference evidence="8" key="1">
    <citation type="submission" date="2015-06" db="EMBL/GenBank/DDBJ databases">
        <title>Complete genome sequence and metabolic analysis of phthalate degradation pathway in Gordonia sp. QH-11.</title>
        <authorList>
            <person name="Jin D."/>
            <person name="Kong X."/>
            <person name="Bai Z."/>
        </authorList>
    </citation>
    <scope>NUCLEOTIDE SEQUENCE [LARGE SCALE GENOMIC DNA]</scope>
    <source>
        <strain evidence="8">QH-11</strain>
    </source>
</reference>
<dbReference type="Gene3D" id="3.90.226.10">
    <property type="entry name" value="2-enoyl-CoA Hydratase, Chain A, domain 1"/>
    <property type="match status" value="1"/>
</dbReference>
<keyword evidence="3" id="KW-0276">Fatty acid metabolism</keyword>
<comment type="similarity">
    <text evidence="2 6">Belongs to the enoyl-CoA hydratase/isomerase family.</text>
</comment>
<evidence type="ECO:0000313" key="7">
    <source>
        <dbReference type="EMBL" id="ALG83320.1"/>
    </source>
</evidence>
<evidence type="ECO:0000256" key="1">
    <source>
        <dbReference type="ARBA" id="ARBA00002994"/>
    </source>
</evidence>
<dbReference type="PANTHER" id="PTHR11941:SF54">
    <property type="entry name" value="ENOYL-COA HYDRATASE, MITOCHONDRIAL"/>
    <property type="match status" value="1"/>
</dbReference>
<protein>
    <recommendedName>
        <fullName evidence="9">Crotonase</fullName>
    </recommendedName>
</protein>
<proteinExistence type="inferred from homology"/>
<dbReference type="Proteomes" id="UP000063789">
    <property type="component" value="Chromosome"/>
</dbReference>
<organism evidence="7 8">
    <name type="scientific">Gordonia phthalatica</name>
    <dbReference type="NCBI Taxonomy" id="1136941"/>
    <lineage>
        <taxon>Bacteria</taxon>
        <taxon>Bacillati</taxon>
        <taxon>Actinomycetota</taxon>
        <taxon>Actinomycetes</taxon>
        <taxon>Mycobacteriales</taxon>
        <taxon>Gordoniaceae</taxon>
        <taxon>Gordonia</taxon>
    </lineage>
</organism>
<comment type="catalytic activity">
    <reaction evidence="5">
        <text>a 4-saturated-(3S)-3-hydroxyacyl-CoA = a (3E)-enoyl-CoA + H2O</text>
        <dbReference type="Rhea" id="RHEA:20724"/>
        <dbReference type="ChEBI" id="CHEBI:15377"/>
        <dbReference type="ChEBI" id="CHEBI:58521"/>
        <dbReference type="ChEBI" id="CHEBI:137480"/>
        <dbReference type="EC" id="4.2.1.17"/>
    </reaction>
</comment>
<dbReference type="CDD" id="cd06558">
    <property type="entry name" value="crotonase-like"/>
    <property type="match status" value="1"/>
</dbReference>
<evidence type="ECO:0000256" key="3">
    <source>
        <dbReference type="ARBA" id="ARBA00022832"/>
    </source>
</evidence>
<dbReference type="InterPro" id="IPR018376">
    <property type="entry name" value="Enoyl-CoA_hyd/isom_CS"/>
</dbReference>
<reference evidence="7 8" key="2">
    <citation type="journal article" date="2017" name="Int. J. Syst. Evol. Microbiol.">
        <title>Gordonia phthalatica sp. nov., a di-n-butyl phthalate-degrading bacterium isolated from activated sludge.</title>
        <authorList>
            <person name="Jin D."/>
            <person name="Kong X."/>
            <person name="Jia M."/>
            <person name="Yu X."/>
            <person name="Wang X."/>
            <person name="Zhuang X."/>
            <person name="Deng Y."/>
            <person name="Bai Z."/>
        </authorList>
    </citation>
    <scope>NUCLEOTIDE SEQUENCE [LARGE SCALE GENOMIC DNA]</scope>
    <source>
        <strain evidence="7 8">QH-11</strain>
    </source>
</reference>
<gene>
    <name evidence="7" type="ORF">ACH46_00850</name>
</gene>
<dbReference type="EMBL" id="CP011853">
    <property type="protein sequence ID" value="ALG83320.1"/>
    <property type="molecule type" value="Genomic_DNA"/>
</dbReference>
<evidence type="ECO:0008006" key="9">
    <source>
        <dbReference type="Google" id="ProtNLM"/>
    </source>
</evidence>
<dbReference type="SUPFAM" id="SSF52096">
    <property type="entry name" value="ClpP/crotonase"/>
    <property type="match status" value="1"/>
</dbReference>
<sequence length="257" mass="27428">MTPVLTTVDGSVQTIAFNRPDRLNAVSEELYEQTIVALRAADADPAIRAVVLTGTGRAFCVGADLKAHGAGGRTPERQRYYTDLGQRVCEQIQTMSTPVIAAVAGYALGAGAEMAVSADFLLMADDAKMGFPEVSIGTYVGGGVTHRLPRLVGLRRATDLLVLGDRFTGEQAAEWGLAYRAVPLEELTAAAHELAAKLAAKAPLSMAKIKAALYRDDDIETALADEPRQLVELMGTYDWAEGVAAFAEKRDPSFEGR</sequence>
<dbReference type="PROSITE" id="PS00166">
    <property type="entry name" value="ENOYL_COA_HYDRATASE"/>
    <property type="match status" value="1"/>
</dbReference>
<evidence type="ECO:0000256" key="4">
    <source>
        <dbReference type="ARBA" id="ARBA00023709"/>
    </source>
</evidence>
<evidence type="ECO:0000256" key="6">
    <source>
        <dbReference type="RuleBase" id="RU003707"/>
    </source>
</evidence>
<evidence type="ECO:0000256" key="5">
    <source>
        <dbReference type="ARBA" id="ARBA00023717"/>
    </source>
</evidence>
<keyword evidence="8" id="KW-1185">Reference proteome</keyword>
<evidence type="ECO:0000256" key="2">
    <source>
        <dbReference type="ARBA" id="ARBA00005254"/>
    </source>
</evidence>
<dbReference type="InterPro" id="IPR001753">
    <property type="entry name" value="Enoyl-CoA_hydra/iso"/>
</dbReference>
<dbReference type="GO" id="GO:0004300">
    <property type="term" value="F:enoyl-CoA hydratase activity"/>
    <property type="evidence" value="ECO:0007669"/>
    <property type="project" value="UniProtKB-EC"/>
</dbReference>